<name>A0A835AJR7_9POAL</name>
<organism evidence="6 7">
    <name type="scientific">Digitaria exilis</name>
    <dbReference type="NCBI Taxonomy" id="1010633"/>
    <lineage>
        <taxon>Eukaryota</taxon>
        <taxon>Viridiplantae</taxon>
        <taxon>Streptophyta</taxon>
        <taxon>Embryophyta</taxon>
        <taxon>Tracheophyta</taxon>
        <taxon>Spermatophyta</taxon>
        <taxon>Magnoliopsida</taxon>
        <taxon>Liliopsida</taxon>
        <taxon>Poales</taxon>
        <taxon>Poaceae</taxon>
        <taxon>PACMAD clade</taxon>
        <taxon>Panicoideae</taxon>
        <taxon>Panicodae</taxon>
        <taxon>Paniceae</taxon>
        <taxon>Anthephorinae</taxon>
        <taxon>Digitaria</taxon>
    </lineage>
</organism>
<evidence type="ECO:0000313" key="6">
    <source>
        <dbReference type="EMBL" id="KAF8666193.1"/>
    </source>
</evidence>
<dbReference type="GO" id="GO:0004869">
    <property type="term" value="F:cysteine-type endopeptidase inhibitor activity"/>
    <property type="evidence" value="ECO:0007669"/>
    <property type="project" value="UniProtKB-KW"/>
</dbReference>
<proteinExistence type="inferred from homology"/>
<evidence type="ECO:0000256" key="3">
    <source>
        <dbReference type="ARBA" id="ARBA00022704"/>
    </source>
</evidence>
<dbReference type="PANTHER" id="PTHR47364:SF2">
    <property type="entry name" value="CYSTEINE PROTEINASE INHIBITOR 5"/>
    <property type="match status" value="1"/>
</dbReference>
<accession>A0A835AJR7</accession>
<dbReference type="Pfam" id="PF16845">
    <property type="entry name" value="SQAPI"/>
    <property type="match status" value="1"/>
</dbReference>
<evidence type="ECO:0000256" key="4">
    <source>
        <dbReference type="SAM" id="MobiDB-lite"/>
    </source>
</evidence>
<dbReference type="OrthoDB" id="682030at2759"/>
<dbReference type="InterPro" id="IPR046350">
    <property type="entry name" value="Cystatin_sf"/>
</dbReference>
<dbReference type="AlphaFoldDB" id="A0A835AJR7"/>
<dbReference type="CDD" id="cd00042">
    <property type="entry name" value="CY"/>
    <property type="match status" value="1"/>
</dbReference>
<dbReference type="PANTHER" id="PTHR47364">
    <property type="entry name" value="CYSTEINE PROTEINASE INHIBITOR 5"/>
    <property type="match status" value="1"/>
</dbReference>
<dbReference type="InterPro" id="IPR018073">
    <property type="entry name" value="Prot_inh_cystat_CS"/>
</dbReference>
<dbReference type="Gene3D" id="3.10.450.10">
    <property type="match status" value="1"/>
</dbReference>
<evidence type="ECO:0000259" key="5">
    <source>
        <dbReference type="Pfam" id="PF16845"/>
    </source>
</evidence>
<dbReference type="EMBL" id="JACEFO010002314">
    <property type="protein sequence ID" value="KAF8666193.1"/>
    <property type="molecule type" value="Genomic_DNA"/>
</dbReference>
<evidence type="ECO:0000313" key="7">
    <source>
        <dbReference type="Proteomes" id="UP000636709"/>
    </source>
</evidence>
<feature type="region of interest" description="Disordered" evidence="4">
    <location>
        <begin position="30"/>
        <end position="52"/>
    </location>
</feature>
<reference evidence="6" key="1">
    <citation type="submission" date="2020-07" db="EMBL/GenBank/DDBJ databases">
        <title>Genome sequence and genetic diversity analysis of an under-domesticated orphan crop, white fonio (Digitaria exilis).</title>
        <authorList>
            <person name="Bennetzen J.L."/>
            <person name="Chen S."/>
            <person name="Ma X."/>
            <person name="Wang X."/>
            <person name="Yssel A.E.J."/>
            <person name="Chaluvadi S.R."/>
            <person name="Johnson M."/>
            <person name="Gangashetty P."/>
            <person name="Hamidou F."/>
            <person name="Sanogo M.D."/>
            <person name="Zwaenepoel A."/>
            <person name="Wallace J."/>
            <person name="Van De Peer Y."/>
            <person name="Van Deynze A."/>
        </authorList>
    </citation>
    <scope>NUCLEOTIDE SEQUENCE</scope>
    <source>
        <tissue evidence="6">Leaves</tissue>
    </source>
</reference>
<comment type="caution">
    <text evidence="6">The sequence shown here is derived from an EMBL/GenBank/DDBJ whole genome shotgun (WGS) entry which is preliminary data.</text>
</comment>
<sequence length="173" mass="18388">MAFLLTNTLCIPGMQVAAVPRRSLLVARATAARSSEHRGEPAVSSSGDSSGGRRRAMMLLAAATTVTAVSSSARAAQKVGACEDIKTMSPYVEEIGNWAVTAFNELTDEKLKFRGVVRGCKQVVAGTNYELDVETEGPASASYLSGSYLVKVFDPLPSSTEGRQLKKFVKVLL</sequence>
<comment type="similarity">
    <text evidence="1">Belongs to the cystatin family. Phytocystatin subfamily.</text>
</comment>
<keyword evidence="3" id="KW-0789">Thiol protease inhibitor</keyword>
<dbReference type="SUPFAM" id="SSF54403">
    <property type="entry name" value="Cystatin/monellin"/>
    <property type="match status" value="1"/>
</dbReference>
<dbReference type="PROSITE" id="PS00287">
    <property type="entry name" value="CYSTATIN"/>
    <property type="match status" value="1"/>
</dbReference>
<protein>
    <recommendedName>
        <fullName evidence="5">Cystatin domain-containing protein</fullName>
    </recommendedName>
</protein>
<dbReference type="InterPro" id="IPR000010">
    <property type="entry name" value="Cystatin_dom"/>
</dbReference>
<evidence type="ECO:0000256" key="2">
    <source>
        <dbReference type="ARBA" id="ARBA00022690"/>
    </source>
</evidence>
<keyword evidence="2" id="KW-0646">Protease inhibitor</keyword>
<feature type="domain" description="Cystatin" evidence="5">
    <location>
        <begin position="89"/>
        <end position="142"/>
    </location>
</feature>
<dbReference type="Proteomes" id="UP000636709">
    <property type="component" value="Unassembled WGS sequence"/>
</dbReference>
<keyword evidence="7" id="KW-1185">Reference proteome</keyword>
<evidence type="ECO:0000256" key="1">
    <source>
        <dbReference type="ARBA" id="ARBA00007233"/>
    </source>
</evidence>
<gene>
    <name evidence="6" type="ORF">HU200_053722</name>
</gene>